<dbReference type="Pfam" id="PF00620">
    <property type="entry name" value="RhoGAP"/>
    <property type="match status" value="1"/>
</dbReference>
<dbReference type="SMART" id="SM00324">
    <property type="entry name" value="RhoGAP"/>
    <property type="match status" value="1"/>
</dbReference>
<evidence type="ECO:0000256" key="4">
    <source>
        <dbReference type="PROSITE-ProRule" id="PRU00191"/>
    </source>
</evidence>
<evidence type="ECO:0000256" key="6">
    <source>
        <dbReference type="SAM" id="MobiDB-lite"/>
    </source>
</evidence>
<dbReference type="AlphaFoldDB" id="A0A814BAB4"/>
<feature type="domain" description="SAM" evidence="9">
    <location>
        <begin position="91"/>
        <end position="154"/>
    </location>
</feature>
<keyword evidence="2" id="KW-0479">Metal-binding</keyword>
<dbReference type="SUPFAM" id="SSF57889">
    <property type="entry name" value="Cysteine-rich domain"/>
    <property type="match status" value="2"/>
</dbReference>
<dbReference type="PRINTS" id="PR00401">
    <property type="entry name" value="SH2DOMAIN"/>
</dbReference>
<dbReference type="Pfam" id="PF16454">
    <property type="entry name" value="PI3K_P85_iSH2"/>
    <property type="match status" value="1"/>
</dbReference>
<dbReference type="Proteomes" id="UP000663879">
    <property type="component" value="Unassembled WGS sequence"/>
</dbReference>
<keyword evidence="5" id="KW-0175">Coiled coil</keyword>
<reference evidence="11" key="1">
    <citation type="submission" date="2021-02" db="EMBL/GenBank/DDBJ databases">
        <authorList>
            <person name="Nowell W R."/>
        </authorList>
    </citation>
    <scope>NUCLEOTIDE SEQUENCE</scope>
    <source>
        <strain evidence="11">Ploen Becks lab</strain>
    </source>
</reference>
<dbReference type="InterPro" id="IPR036860">
    <property type="entry name" value="SH2_dom_sf"/>
</dbReference>
<dbReference type="CDD" id="cd20830">
    <property type="entry name" value="C1_PIK3R-like_rpt2"/>
    <property type="match status" value="1"/>
</dbReference>
<name>A0A814BAB4_9BILA</name>
<evidence type="ECO:0000256" key="5">
    <source>
        <dbReference type="SAM" id="Coils"/>
    </source>
</evidence>
<evidence type="ECO:0008006" key="13">
    <source>
        <dbReference type="Google" id="ProtNLM"/>
    </source>
</evidence>
<dbReference type="PROSITE" id="PS00479">
    <property type="entry name" value="ZF_DAG_PE_1"/>
    <property type="match status" value="2"/>
</dbReference>
<dbReference type="Pfam" id="PF00130">
    <property type="entry name" value="C1_1"/>
    <property type="match status" value="2"/>
</dbReference>
<dbReference type="Gene3D" id="1.10.287.1490">
    <property type="match status" value="1"/>
</dbReference>
<dbReference type="EMBL" id="CAJNOC010002291">
    <property type="protein sequence ID" value="CAF0924191.1"/>
    <property type="molecule type" value="Genomic_DNA"/>
</dbReference>
<dbReference type="Gene3D" id="3.30.505.10">
    <property type="entry name" value="SH2 domain"/>
    <property type="match status" value="2"/>
</dbReference>
<dbReference type="PANTHER" id="PTHR46075:SF5">
    <property type="entry name" value="PHOSPHATIDYLINOSITOL 3-KINASE REGULATORY SUBUNIT ALPHA"/>
    <property type="match status" value="1"/>
</dbReference>
<evidence type="ECO:0000313" key="11">
    <source>
        <dbReference type="EMBL" id="CAF0924191.1"/>
    </source>
</evidence>
<dbReference type="SMART" id="SM00252">
    <property type="entry name" value="SH2"/>
    <property type="match status" value="2"/>
</dbReference>
<dbReference type="PROSITE" id="PS50081">
    <property type="entry name" value="ZF_DAG_PE_2"/>
    <property type="match status" value="2"/>
</dbReference>
<dbReference type="InterPro" id="IPR051854">
    <property type="entry name" value="Rho-type_GAP"/>
</dbReference>
<dbReference type="InterPro" id="IPR032498">
    <property type="entry name" value="PI3K_P85_iSH2"/>
</dbReference>
<dbReference type="GO" id="GO:0046872">
    <property type="term" value="F:metal ion binding"/>
    <property type="evidence" value="ECO:0007669"/>
    <property type="project" value="UniProtKB-KW"/>
</dbReference>
<dbReference type="InterPro" id="IPR001660">
    <property type="entry name" value="SAM"/>
</dbReference>
<dbReference type="InterPro" id="IPR002219">
    <property type="entry name" value="PKC_DAG/PE"/>
</dbReference>
<dbReference type="Gene3D" id="1.10.150.50">
    <property type="entry name" value="Transcription Factor, Ets-1"/>
    <property type="match status" value="1"/>
</dbReference>
<dbReference type="InterPro" id="IPR000198">
    <property type="entry name" value="RhoGAP_dom"/>
</dbReference>
<feature type="coiled-coil region" evidence="5">
    <location>
        <begin position="711"/>
        <end position="745"/>
    </location>
</feature>
<evidence type="ECO:0000256" key="2">
    <source>
        <dbReference type="ARBA" id="ARBA00022723"/>
    </source>
</evidence>
<keyword evidence="1" id="KW-0343">GTPase activation</keyword>
<dbReference type="PANTHER" id="PTHR46075">
    <property type="entry name" value="CHIMERIN FAMILY MEMBER"/>
    <property type="match status" value="1"/>
</dbReference>
<dbReference type="InterPro" id="IPR008936">
    <property type="entry name" value="Rho_GTPase_activation_prot"/>
</dbReference>
<dbReference type="SUPFAM" id="SSF55550">
    <property type="entry name" value="SH2 domain"/>
    <property type="match status" value="2"/>
</dbReference>
<gene>
    <name evidence="11" type="ORF">OXX778_LOCUS12548</name>
</gene>
<evidence type="ECO:0000259" key="10">
    <source>
        <dbReference type="PROSITE" id="PS50238"/>
    </source>
</evidence>
<dbReference type="PROSITE" id="PS50105">
    <property type="entry name" value="SAM_DOMAIN"/>
    <property type="match status" value="1"/>
</dbReference>
<dbReference type="GO" id="GO:0005096">
    <property type="term" value="F:GTPase activator activity"/>
    <property type="evidence" value="ECO:0007669"/>
    <property type="project" value="UniProtKB-KW"/>
</dbReference>
<keyword evidence="3" id="KW-0862">Zinc</keyword>
<dbReference type="PROSITE" id="PS50001">
    <property type="entry name" value="SH2"/>
    <property type="match status" value="2"/>
</dbReference>
<dbReference type="CDD" id="cd00173">
    <property type="entry name" value="SH2"/>
    <property type="match status" value="1"/>
</dbReference>
<evidence type="ECO:0000256" key="1">
    <source>
        <dbReference type="ARBA" id="ARBA00022468"/>
    </source>
</evidence>
<feature type="domain" description="Phorbol-ester/DAG-type" evidence="8">
    <location>
        <begin position="184"/>
        <end position="234"/>
    </location>
</feature>
<feature type="domain" description="Rho-GAP" evidence="10">
    <location>
        <begin position="251"/>
        <end position="445"/>
    </location>
</feature>
<dbReference type="GO" id="GO:0007165">
    <property type="term" value="P:signal transduction"/>
    <property type="evidence" value="ECO:0007669"/>
    <property type="project" value="InterPro"/>
</dbReference>
<dbReference type="InterPro" id="IPR046349">
    <property type="entry name" value="C1-like_sf"/>
</dbReference>
<dbReference type="SMART" id="SM00109">
    <property type="entry name" value="C1"/>
    <property type="match status" value="2"/>
</dbReference>
<dbReference type="Gene3D" id="1.10.555.10">
    <property type="entry name" value="Rho GTPase activation protein"/>
    <property type="match status" value="1"/>
</dbReference>
<dbReference type="PROSITE" id="PS50238">
    <property type="entry name" value="RHOGAP"/>
    <property type="match status" value="1"/>
</dbReference>
<dbReference type="SUPFAM" id="SSF48350">
    <property type="entry name" value="GTPase activation domain, GAP"/>
    <property type="match status" value="1"/>
</dbReference>
<accession>A0A814BAB4</accession>
<evidence type="ECO:0000259" key="7">
    <source>
        <dbReference type="PROSITE" id="PS50001"/>
    </source>
</evidence>
<protein>
    <recommendedName>
        <fullName evidence="13">Phosphatidylinositol 3-kinase regulatory subunit alpha</fullName>
    </recommendedName>
</protein>
<dbReference type="InterPro" id="IPR000980">
    <property type="entry name" value="SH2"/>
</dbReference>
<sequence length="968" mass="112658">MNDYIEFKSSDSADKTETHTFQIRCFLKPSLCLHCNDFIWGEGFIGYSCLKCSKCVHNKCKLFVNKSKCFANDPHTIDQTSRANLYPVENWSINTVKEWLAVVNLHRYAEIFSTYNINGVKLLSLDVYQLFAFRIRDSYHQAAILQAKDELIFKSKINSNIQQVIIEQEEAKKNLIKNQFKSDNHYFILHTISKLTDCSMCKRPLLGILHQCLQCQKCGLISHKQCAHLGLPECKENFDLFKPKKKIIFGANLIDLMSENTERDAPDILIKLFKNIEDRALQNNEDLYDVYRLSADSIKVEKIKDFINENGLELTNFDHYDLNTVAALAKTFLRDLQESVIPESLYDKLVPKIQILNLDEIKFLINDSLHPLNLKCLKFIMSHLIRVWNHQHKVRGCHYLPDKLFHIFRSILLRPEWERITEIVYNIDNQSLVIQRLLLEIDWGCELPDYKVRPKRPANPDSDLKTILNDKKSENSDSINENQWFWGDISRDETYLILKNCPDGSFLVRHSTDKSLDSPYTLCVMKSSLVKSIKIFRQLLPNGYFYDVEKPCRFDSVSSLISYYSRVSLKEYNHNLNLVLTYGVSKYKFGKTSQWSMDKLYSSFRDAFQQYEQLTKKYESLETEIGNVKEDLAQKKLAMDAFDKIIEIYNSQIDQVMRVLNDNLYKKTNAISTTRLLVSQLMPTMPNPKPSQTGICEDEIAKMDNLMKSNKNKLETRVKEFLSKKENLKSDVDYLNTVMNQLQEEIDLLRPELIEIRKKRENYHMWLVQRGENDDKIQNNLKIMSKKDLNESFDMKSLSSNDTITQDYSLREVDPHSNSLNWFIPDCSREKAIEILSSKSNGTYLVRTNTKPNSKYILSLVSQGEIKHILIDENQSGCFLKSSYIKRRLLLNPSRENSDQDPLTSSTSSLNTSLDDSKNDDIKHYDDTLPKFNTLTELIVFYSQNTIKLGNLILDCNLCYPVNSQSLK</sequence>
<dbReference type="Gene3D" id="3.30.60.20">
    <property type="match status" value="2"/>
</dbReference>
<feature type="domain" description="Phorbol-ester/DAG-type" evidence="8">
    <location>
        <begin position="18"/>
        <end position="69"/>
    </location>
</feature>
<feature type="region of interest" description="Disordered" evidence="6">
    <location>
        <begin position="895"/>
        <end position="917"/>
    </location>
</feature>
<feature type="domain" description="SH2" evidence="7">
    <location>
        <begin position="822"/>
        <end position="962"/>
    </location>
</feature>
<dbReference type="OrthoDB" id="3175255at2759"/>
<feature type="domain" description="SH2" evidence="7">
    <location>
        <begin position="484"/>
        <end position="584"/>
    </location>
</feature>
<dbReference type="Pfam" id="PF00017">
    <property type="entry name" value="SH2"/>
    <property type="match status" value="2"/>
</dbReference>
<comment type="caution">
    <text evidence="11">The sequence shown here is derived from an EMBL/GenBank/DDBJ whole genome shotgun (WGS) entry which is preliminary data.</text>
</comment>
<proteinExistence type="predicted"/>
<dbReference type="SMART" id="SM00454">
    <property type="entry name" value="SAM"/>
    <property type="match status" value="1"/>
</dbReference>
<feature type="coiled-coil region" evidence="5">
    <location>
        <begin position="604"/>
        <end position="638"/>
    </location>
</feature>
<dbReference type="InterPro" id="IPR013761">
    <property type="entry name" value="SAM/pointed_sf"/>
</dbReference>
<feature type="compositionally biased region" description="Low complexity" evidence="6">
    <location>
        <begin position="903"/>
        <end position="914"/>
    </location>
</feature>
<keyword evidence="12" id="KW-1185">Reference proteome</keyword>
<evidence type="ECO:0000259" key="8">
    <source>
        <dbReference type="PROSITE" id="PS50081"/>
    </source>
</evidence>
<dbReference type="Pfam" id="PF07647">
    <property type="entry name" value="SAM_2"/>
    <property type="match status" value="1"/>
</dbReference>
<keyword evidence="4" id="KW-0727">SH2 domain</keyword>
<dbReference type="SUPFAM" id="SSF47769">
    <property type="entry name" value="SAM/Pointed domain"/>
    <property type="match status" value="1"/>
</dbReference>
<dbReference type="CDD" id="cd00159">
    <property type="entry name" value="RhoGAP"/>
    <property type="match status" value="1"/>
</dbReference>
<evidence type="ECO:0000259" key="9">
    <source>
        <dbReference type="PROSITE" id="PS50105"/>
    </source>
</evidence>
<evidence type="ECO:0000256" key="3">
    <source>
        <dbReference type="ARBA" id="ARBA00022833"/>
    </source>
</evidence>
<organism evidence="11 12">
    <name type="scientific">Brachionus calyciflorus</name>
    <dbReference type="NCBI Taxonomy" id="104777"/>
    <lineage>
        <taxon>Eukaryota</taxon>
        <taxon>Metazoa</taxon>
        <taxon>Spiralia</taxon>
        <taxon>Gnathifera</taxon>
        <taxon>Rotifera</taxon>
        <taxon>Eurotatoria</taxon>
        <taxon>Monogononta</taxon>
        <taxon>Pseudotrocha</taxon>
        <taxon>Ploima</taxon>
        <taxon>Brachionidae</taxon>
        <taxon>Brachionus</taxon>
    </lineage>
</organism>
<evidence type="ECO:0000313" key="12">
    <source>
        <dbReference type="Proteomes" id="UP000663879"/>
    </source>
</evidence>